<dbReference type="OrthoDB" id="119895at2759"/>
<sequence>MSKVPSARSLQVVHHRSTMGTNHDYNFEDFDDERYDDSPTPPTRTSMRNASGGYYDSRSTRVRLKTARRREQCRINQARYRLRQDEKVQCLYEAVTKLREELPLLELQRDRILFGTKQSIFNVVVEYFHLFHHGIRTNKVRDPQTQQQLVFLRITMAANVSLGERHGVNTVVEQWHRYSSHFEDLHFQLEHMEERTKKLATVSASMSVTIGKQTLKCVFPHLVKTELGETLLGRRLMLPCSLCFEWDDASSHIVRLEMTVDFLTPINRVLNSLSDTAFVLGQALITLDGSIGKFDM</sequence>
<keyword evidence="3" id="KW-1185">Reference proteome</keyword>
<gene>
    <name evidence="2" type="ORF">Pfra01_002227900</name>
</gene>
<accession>A0A9W7D2F2</accession>
<name>A0A9W7D2F2_9STRA</name>
<dbReference type="AlphaFoldDB" id="A0A9W7D2F2"/>
<protein>
    <submittedName>
        <fullName evidence="2">Unnamed protein product</fullName>
    </submittedName>
</protein>
<dbReference type="Proteomes" id="UP001165121">
    <property type="component" value="Unassembled WGS sequence"/>
</dbReference>
<dbReference type="EMBL" id="BSXT01003343">
    <property type="protein sequence ID" value="GMF53745.1"/>
    <property type="molecule type" value="Genomic_DNA"/>
</dbReference>
<proteinExistence type="predicted"/>
<comment type="caution">
    <text evidence="2">The sequence shown here is derived from an EMBL/GenBank/DDBJ whole genome shotgun (WGS) entry which is preliminary data.</text>
</comment>
<reference evidence="2" key="1">
    <citation type="submission" date="2023-04" db="EMBL/GenBank/DDBJ databases">
        <title>Phytophthora fragariaefolia NBRC 109709.</title>
        <authorList>
            <person name="Ichikawa N."/>
            <person name="Sato H."/>
            <person name="Tonouchi N."/>
        </authorList>
    </citation>
    <scope>NUCLEOTIDE SEQUENCE</scope>
    <source>
        <strain evidence="2">NBRC 109709</strain>
    </source>
</reference>
<organism evidence="2 3">
    <name type="scientific">Phytophthora fragariaefolia</name>
    <dbReference type="NCBI Taxonomy" id="1490495"/>
    <lineage>
        <taxon>Eukaryota</taxon>
        <taxon>Sar</taxon>
        <taxon>Stramenopiles</taxon>
        <taxon>Oomycota</taxon>
        <taxon>Peronosporomycetes</taxon>
        <taxon>Peronosporales</taxon>
        <taxon>Peronosporaceae</taxon>
        <taxon>Phytophthora</taxon>
    </lineage>
</organism>
<evidence type="ECO:0000313" key="2">
    <source>
        <dbReference type="EMBL" id="GMF53745.1"/>
    </source>
</evidence>
<evidence type="ECO:0000256" key="1">
    <source>
        <dbReference type="SAM" id="MobiDB-lite"/>
    </source>
</evidence>
<feature type="region of interest" description="Disordered" evidence="1">
    <location>
        <begin position="21"/>
        <end position="55"/>
    </location>
</feature>
<evidence type="ECO:0000313" key="3">
    <source>
        <dbReference type="Proteomes" id="UP001165121"/>
    </source>
</evidence>